<dbReference type="Gene3D" id="2.60.120.1440">
    <property type="match status" value="1"/>
</dbReference>
<sequence length="365" mass="41758">MMSNESHISYIRKLICYFKSREVSPTAEEENRLWNNIMTEIKASRRRKRYILNKWRISLVALGTAAMFAGIMWILQNNNEDESEVLYGIYQSMMDEDMSTENDKIRILAGSEELYTIDNDVKIDYARSDEKVVLGDKEVVKPEKAAYHQLVVPNAKHTSLVLPDGSVLYVNAGTRVVYPDKFKKGCREIFVDGEVYIDVIRDEKAPFKVHTTSCDIEVLGTSFNVQAYSSDVNTEIALLRGSVKLVDKSENKLLLKPDELAVVTGSHIKGKRHVNASDYILWTKGLLKLDATPLSFVFKRLERYYGVQLVYSEEMENMNLYGSLDLHCSIEEVLHRISLTAPISFQKLDDGIEISSNKDYRLIEK</sequence>
<dbReference type="InterPro" id="IPR032508">
    <property type="entry name" value="FecR_C"/>
</dbReference>
<reference evidence="4 5" key="1">
    <citation type="journal article" date="2021" name="Sci. Rep.">
        <title>The distribution of antibiotic resistance genes in chicken gut microbiota commensals.</title>
        <authorList>
            <person name="Juricova H."/>
            <person name="Matiasovicova J."/>
            <person name="Kubasova T."/>
            <person name="Cejkova D."/>
            <person name="Rychlik I."/>
        </authorList>
    </citation>
    <scope>NUCLEOTIDE SEQUENCE [LARGE SCALE GENOMIC DNA]</scope>
    <source>
        <strain evidence="4 5">An801</strain>
    </source>
</reference>
<gene>
    <name evidence="4" type="ORF">H6A31_00270</name>
</gene>
<dbReference type="PIRSF" id="PIRSF018266">
    <property type="entry name" value="FecR"/>
    <property type="match status" value="1"/>
</dbReference>
<evidence type="ECO:0000259" key="2">
    <source>
        <dbReference type="Pfam" id="PF04773"/>
    </source>
</evidence>
<keyword evidence="1" id="KW-1133">Transmembrane helix</keyword>
<accession>A0ABS2ERY2</accession>
<dbReference type="InterPro" id="IPR012373">
    <property type="entry name" value="Ferrdict_sens_TM"/>
</dbReference>
<dbReference type="PANTHER" id="PTHR30273">
    <property type="entry name" value="PERIPLASMIC SIGNAL SENSOR AND SIGMA FACTOR ACTIVATOR FECR-RELATED"/>
    <property type="match status" value="1"/>
</dbReference>
<evidence type="ECO:0000259" key="3">
    <source>
        <dbReference type="Pfam" id="PF16344"/>
    </source>
</evidence>
<dbReference type="PANTHER" id="PTHR30273:SF2">
    <property type="entry name" value="PROTEIN FECR"/>
    <property type="match status" value="1"/>
</dbReference>
<feature type="domain" description="FecR protein" evidence="2">
    <location>
        <begin position="153"/>
        <end position="244"/>
    </location>
</feature>
<feature type="transmembrane region" description="Helical" evidence="1">
    <location>
        <begin position="55"/>
        <end position="75"/>
    </location>
</feature>
<proteinExistence type="predicted"/>
<dbReference type="Gene3D" id="3.55.50.30">
    <property type="match status" value="1"/>
</dbReference>
<organism evidence="4 5">
    <name type="scientific">Bacteroides mediterraneensis</name>
    <dbReference type="NCBI Taxonomy" id="1841856"/>
    <lineage>
        <taxon>Bacteria</taxon>
        <taxon>Pseudomonadati</taxon>
        <taxon>Bacteroidota</taxon>
        <taxon>Bacteroidia</taxon>
        <taxon>Bacteroidales</taxon>
        <taxon>Bacteroidaceae</taxon>
        <taxon>Bacteroides</taxon>
    </lineage>
</organism>
<dbReference type="Pfam" id="PF04773">
    <property type="entry name" value="FecR"/>
    <property type="match status" value="1"/>
</dbReference>
<evidence type="ECO:0000256" key="1">
    <source>
        <dbReference type="SAM" id="Phobius"/>
    </source>
</evidence>
<feature type="domain" description="Protein FecR C-terminal" evidence="3">
    <location>
        <begin position="288"/>
        <end position="352"/>
    </location>
</feature>
<keyword evidence="1" id="KW-0812">Transmembrane</keyword>
<dbReference type="Proteomes" id="UP000703295">
    <property type="component" value="Unassembled WGS sequence"/>
</dbReference>
<keyword evidence="5" id="KW-1185">Reference proteome</keyword>
<dbReference type="EMBL" id="JACJJW010000001">
    <property type="protein sequence ID" value="MBM6757144.1"/>
    <property type="molecule type" value="Genomic_DNA"/>
</dbReference>
<comment type="caution">
    <text evidence="4">The sequence shown here is derived from an EMBL/GenBank/DDBJ whole genome shotgun (WGS) entry which is preliminary data.</text>
</comment>
<name>A0ABS2ERY2_9BACE</name>
<keyword evidence="1" id="KW-0472">Membrane</keyword>
<dbReference type="RefSeq" id="WP_204473610.1">
    <property type="nucleotide sequence ID" value="NZ_JACJJW010000001.1"/>
</dbReference>
<dbReference type="InterPro" id="IPR006860">
    <property type="entry name" value="FecR"/>
</dbReference>
<protein>
    <submittedName>
        <fullName evidence="4">FecR family protein</fullName>
    </submittedName>
</protein>
<dbReference type="Pfam" id="PF16344">
    <property type="entry name" value="FecR_C"/>
    <property type="match status" value="1"/>
</dbReference>
<evidence type="ECO:0000313" key="4">
    <source>
        <dbReference type="EMBL" id="MBM6757144.1"/>
    </source>
</evidence>
<evidence type="ECO:0000313" key="5">
    <source>
        <dbReference type="Proteomes" id="UP000703295"/>
    </source>
</evidence>